<comment type="caution">
    <text evidence="1">The sequence shown here is derived from an EMBL/GenBank/DDBJ whole genome shotgun (WGS) entry which is preliminary data.</text>
</comment>
<dbReference type="Proteomes" id="UP000789342">
    <property type="component" value="Unassembled WGS sequence"/>
</dbReference>
<evidence type="ECO:0000313" key="1">
    <source>
        <dbReference type="EMBL" id="CAG8515526.1"/>
    </source>
</evidence>
<sequence>MPKDKPSFKSSNKSIDPYTVNKILIQEVKTFQDQNKNLSDTISTINSTLTQLSNLVSKVIILAVASYTAVLQYHNFYDKNYHYIPLEDTSLSQDSFLVPENSQDFFDDILVELLVKDSIEPKISDNIPSFVDDLIITLSNAST</sequence>
<protein>
    <submittedName>
        <fullName evidence="1">7636_t:CDS:1</fullName>
    </submittedName>
</protein>
<proteinExistence type="predicted"/>
<reference evidence="1" key="1">
    <citation type="submission" date="2021-06" db="EMBL/GenBank/DDBJ databases">
        <authorList>
            <person name="Kallberg Y."/>
            <person name="Tangrot J."/>
            <person name="Rosling A."/>
        </authorList>
    </citation>
    <scope>NUCLEOTIDE SEQUENCE</scope>
    <source>
        <strain evidence="1">CL551</strain>
    </source>
</reference>
<organism evidence="1 2">
    <name type="scientific">Acaulospora morrowiae</name>
    <dbReference type="NCBI Taxonomy" id="94023"/>
    <lineage>
        <taxon>Eukaryota</taxon>
        <taxon>Fungi</taxon>
        <taxon>Fungi incertae sedis</taxon>
        <taxon>Mucoromycota</taxon>
        <taxon>Glomeromycotina</taxon>
        <taxon>Glomeromycetes</taxon>
        <taxon>Diversisporales</taxon>
        <taxon>Acaulosporaceae</taxon>
        <taxon>Acaulospora</taxon>
    </lineage>
</organism>
<accession>A0A9N9F7C5</accession>
<evidence type="ECO:0000313" key="2">
    <source>
        <dbReference type="Proteomes" id="UP000789342"/>
    </source>
</evidence>
<dbReference type="AlphaFoldDB" id="A0A9N9F7C5"/>
<keyword evidence="2" id="KW-1185">Reference proteome</keyword>
<name>A0A9N9F7C5_9GLOM</name>
<gene>
    <name evidence="1" type="ORF">AMORRO_LOCUS3945</name>
</gene>
<dbReference type="EMBL" id="CAJVPV010002014">
    <property type="protein sequence ID" value="CAG8515526.1"/>
    <property type="molecule type" value="Genomic_DNA"/>
</dbReference>